<protein>
    <recommendedName>
        <fullName evidence="2">histidine kinase</fullName>
        <ecNumber evidence="2">2.7.13.3</ecNumber>
    </recommendedName>
</protein>
<feature type="compositionally biased region" description="Pro residues" evidence="7">
    <location>
        <begin position="810"/>
        <end position="820"/>
    </location>
</feature>
<evidence type="ECO:0000256" key="2">
    <source>
        <dbReference type="ARBA" id="ARBA00012438"/>
    </source>
</evidence>
<evidence type="ECO:0000313" key="10">
    <source>
        <dbReference type="EMBL" id="BAL85871.1"/>
    </source>
</evidence>
<dbReference type="Pfam" id="PF02518">
    <property type="entry name" value="HATPase_c"/>
    <property type="match status" value="1"/>
</dbReference>
<dbReference type="Gene3D" id="3.30.565.10">
    <property type="entry name" value="Histidine kinase-like ATPase, C-terminal domain"/>
    <property type="match status" value="1"/>
</dbReference>
<dbReference type="InterPro" id="IPR050980">
    <property type="entry name" value="2C_sensor_his_kinase"/>
</dbReference>
<reference evidence="10 11" key="1">
    <citation type="submission" date="2012-02" db="EMBL/GenBank/DDBJ databases">
        <title>Complete genome sequence of Actinoplanes missouriensis 431 (= NBRC 102363).</title>
        <authorList>
            <person name="Ohnishi Y."/>
            <person name="Ishikawa J."/>
            <person name="Sekine M."/>
            <person name="Hosoyama A."/>
            <person name="Harada T."/>
            <person name="Narita H."/>
            <person name="Hata T."/>
            <person name="Konno Y."/>
            <person name="Tutikane K."/>
            <person name="Fujita N."/>
            <person name="Horinouchi S."/>
            <person name="Hayakawa M."/>
        </authorList>
    </citation>
    <scope>NUCLEOTIDE SEQUENCE [LARGE SCALE GENOMIC DNA]</scope>
    <source>
        <strain evidence="11">ATCC 14538 / DSM 43046 / CBS 188.64 / JCM 3121 / NBRC 102363 / NCIMB 12654 / NRRL B-3342 / UNCC 431</strain>
    </source>
</reference>
<dbReference type="GO" id="GO:0004673">
    <property type="term" value="F:protein histidine kinase activity"/>
    <property type="evidence" value="ECO:0007669"/>
    <property type="project" value="UniProtKB-EC"/>
</dbReference>
<dbReference type="EC" id="2.7.13.3" evidence="2"/>
<keyword evidence="8" id="KW-0472">Membrane</keyword>
<evidence type="ECO:0000256" key="3">
    <source>
        <dbReference type="ARBA" id="ARBA00022553"/>
    </source>
</evidence>
<dbReference type="SUPFAM" id="SSF55874">
    <property type="entry name" value="ATPase domain of HSP90 chaperone/DNA topoisomerase II/histidine kinase"/>
    <property type="match status" value="1"/>
</dbReference>
<dbReference type="PANTHER" id="PTHR44936:SF9">
    <property type="entry name" value="SENSOR PROTEIN CREC"/>
    <property type="match status" value="1"/>
</dbReference>
<dbReference type="KEGG" id="ams:AMIS_6510"/>
<feature type="region of interest" description="Disordered" evidence="7">
    <location>
        <begin position="793"/>
        <end position="859"/>
    </location>
</feature>
<feature type="compositionally biased region" description="Low complexity" evidence="7">
    <location>
        <begin position="882"/>
        <end position="894"/>
    </location>
</feature>
<keyword evidence="8" id="KW-0812">Transmembrane</keyword>
<dbReference type="GO" id="GO:0000160">
    <property type="term" value="P:phosphorelay signal transduction system"/>
    <property type="evidence" value="ECO:0007669"/>
    <property type="project" value="UniProtKB-KW"/>
</dbReference>
<dbReference type="AlphaFoldDB" id="I0GYN4"/>
<dbReference type="eggNOG" id="COG2205">
    <property type="taxonomic scope" value="Bacteria"/>
</dbReference>
<dbReference type="InterPro" id="IPR013587">
    <property type="entry name" value="Nitrate/nitrite_sensing"/>
</dbReference>
<evidence type="ECO:0000259" key="9">
    <source>
        <dbReference type="PROSITE" id="PS50109"/>
    </source>
</evidence>
<keyword evidence="8" id="KW-1133">Transmembrane helix</keyword>
<dbReference type="PANTHER" id="PTHR44936">
    <property type="entry name" value="SENSOR PROTEIN CREC"/>
    <property type="match status" value="1"/>
</dbReference>
<evidence type="ECO:0000256" key="7">
    <source>
        <dbReference type="SAM" id="MobiDB-lite"/>
    </source>
</evidence>
<organism evidence="10 11">
    <name type="scientific">Actinoplanes missouriensis (strain ATCC 14538 / DSM 43046 / CBS 188.64 / JCM 3121 / NBRC 102363 / NCIMB 12654 / NRRL B-3342 / UNCC 431)</name>
    <dbReference type="NCBI Taxonomy" id="512565"/>
    <lineage>
        <taxon>Bacteria</taxon>
        <taxon>Bacillati</taxon>
        <taxon>Actinomycetota</taxon>
        <taxon>Actinomycetes</taxon>
        <taxon>Micromonosporales</taxon>
        <taxon>Micromonosporaceae</taxon>
        <taxon>Actinoplanes</taxon>
    </lineage>
</organism>
<dbReference type="OrthoDB" id="4349881at2"/>
<dbReference type="PROSITE" id="PS50109">
    <property type="entry name" value="HIS_KIN"/>
    <property type="match status" value="1"/>
</dbReference>
<feature type="transmembrane region" description="Helical" evidence="8">
    <location>
        <begin position="320"/>
        <end position="338"/>
    </location>
</feature>
<evidence type="ECO:0000256" key="6">
    <source>
        <dbReference type="ARBA" id="ARBA00023012"/>
    </source>
</evidence>
<evidence type="ECO:0000256" key="8">
    <source>
        <dbReference type="SAM" id="Phobius"/>
    </source>
</evidence>
<keyword evidence="4" id="KW-0808">Transferase</keyword>
<dbReference type="Gene3D" id="6.10.340.10">
    <property type="match status" value="1"/>
</dbReference>
<evidence type="ECO:0000313" key="11">
    <source>
        <dbReference type="Proteomes" id="UP000007882"/>
    </source>
</evidence>
<keyword evidence="6" id="KW-0902">Two-component regulatory system</keyword>
<sequence length="992" mass="103670">MSTGSSAQAARRGLPRLRDARMRAKLAALLFLPLAAVLILATVRLGEVGERATDAGRVADLTSLGSELSRLTGLLHDERMAALAYLAVPDAADTGYREAVKAVDAQAQVVGTRRAAVDGIPAMVDQRLTQADTALRALPELRRTVADRSATVPETAGRYGDAIAGMGGFTATVSRIAEPGPVADGLRTLAAFSRIETAAATQATVTFVARTSGGLNADRQQAIVAAQATRREALADLRSVATPQQIALVETVAEDEAVTRADTLSTPSGGLAGTAPNDVVEAFGTVTRLLGAAESQIDEQVVATARDSSSDTSRRATVEFVLVLLVLLAAVIVAIYLGRSMHLAVRRLREGALAVANRDLPEAVTRLQDVENLGEGGVDRIVAQTRDPIPVTENDEFGQVAEAFNMVHREAIRVAAEQAALRTSVSTMFLSLARRSQNLVDRMIGELDQIERMEEDPKRLARLFELDHLATRMRRNDENLLVLAGAEVGSPRREDALLIDAIRAAQSEVELYHRIEFGSIDTDVLVSAASVNDVVRLIAELLDNATRFSPPSTVVMAHGGRVGDHAVVQVEDRGLGISADQMELINRRLTEPSEVDVSAFRLMGFAVIGRLAARHGIGVELLPGSEGGTIAEITLPADVVVLPGTQAAPQRAASWTRPGPPPVPSGTGFPAARPEARPPVRSVAMPAEPVFRKPVSLSGPASDLDLAPTPDRPPLPTRAPGSPAPVAESFAGAFVPAVETPPGAFAAAPETRPGSEALLDDKIQLEMQHNWFDRSADVHGQVGMPTAGYAPPPAPVSAPAASPVAASPVSAPPASAPPVSAPSAAMPRVAMPPVSAPPVSASSVSASSVSAPPVSAPPVSAPMSAPPVSAFPVSGSPVSAPAGAPAAATVPRPRQAAEDRWRTTADDGWQRAMAAAVPQDAGTTRSGLPKRIPQAQLVPGGVENTARTQHRRNPEEVRGLLSSYHRGVQRGRTDGVAESAVTATHAPKEKEQ</sequence>
<feature type="region of interest" description="Disordered" evidence="7">
    <location>
        <begin position="649"/>
        <end position="725"/>
    </location>
</feature>
<dbReference type="InterPro" id="IPR003594">
    <property type="entry name" value="HATPase_dom"/>
</dbReference>
<keyword evidence="5 10" id="KW-0418">Kinase</keyword>
<accession>I0GYN4</accession>
<proteinExistence type="predicted"/>
<dbReference type="HOGENOM" id="CLU_002554_0_1_11"/>
<feature type="domain" description="Histidine kinase" evidence="9">
    <location>
        <begin position="534"/>
        <end position="639"/>
    </location>
</feature>
<dbReference type="EMBL" id="AP012319">
    <property type="protein sequence ID" value="BAL85871.1"/>
    <property type="molecule type" value="Genomic_DNA"/>
</dbReference>
<dbReference type="InterPro" id="IPR036890">
    <property type="entry name" value="HATPase_C_sf"/>
</dbReference>
<dbReference type="SMART" id="SM00387">
    <property type="entry name" value="HATPase_c"/>
    <property type="match status" value="1"/>
</dbReference>
<dbReference type="Proteomes" id="UP000007882">
    <property type="component" value="Chromosome"/>
</dbReference>
<keyword evidence="11" id="KW-1185">Reference proteome</keyword>
<keyword evidence="3" id="KW-0597">Phosphoprotein</keyword>
<dbReference type="STRING" id="512565.AMIS_6510"/>
<dbReference type="PATRIC" id="fig|512565.3.peg.654"/>
<feature type="compositionally biased region" description="Low complexity" evidence="7">
    <location>
        <begin position="797"/>
        <end position="809"/>
    </location>
</feature>
<evidence type="ECO:0000256" key="4">
    <source>
        <dbReference type="ARBA" id="ARBA00022679"/>
    </source>
</evidence>
<dbReference type="InterPro" id="IPR005467">
    <property type="entry name" value="His_kinase_dom"/>
</dbReference>
<dbReference type="CDD" id="cd06225">
    <property type="entry name" value="HAMP"/>
    <property type="match status" value="1"/>
</dbReference>
<comment type="catalytic activity">
    <reaction evidence="1">
        <text>ATP + protein L-histidine = ADP + protein N-phospho-L-histidine.</text>
        <dbReference type="EC" id="2.7.13.3"/>
    </reaction>
</comment>
<feature type="region of interest" description="Disordered" evidence="7">
    <location>
        <begin position="964"/>
        <end position="992"/>
    </location>
</feature>
<gene>
    <name evidence="10" type="ordered locus">AMIS_6510</name>
</gene>
<dbReference type="Pfam" id="PF08376">
    <property type="entry name" value="NIT"/>
    <property type="match status" value="1"/>
</dbReference>
<evidence type="ECO:0000256" key="1">
    <source>
        <dbReference type="ARBA" id="ARBA00000085"/>
    </source>
</evidence>
<evidence type="ECO:0000256" key="5">
    <source>
        <dbReference type="ARBA" id="ARBA00022777"/>
    </source>
</evidence>
<feature type="compositionally biased region" description="Low complexity" evidence="7">
    <location>
        <begin position="821"/>
        <end position="853"/>
    </location>
</feature>
<name>I0GYN4_ACTM4</name>
<feature type="region of interest" description="Disordered" evidence="7">
    <location>
        <begin position="882"/>
        <end position="903"/>
    </location>
</feature>